<gene>
    <name evidence="1" type="ORF">BD410DRAFT_699396</name>
</gene>
<dbReference type="OrthoDB" id="3139399at2759"/>
<dbReference type="EMBL" id="ML170283">
    <property type="protein sequence ID" value="TDL15260.1"/>
    <property type="molecule type" value="Genomic_DNA"/>
</dbReference>
<dbReference type="Gene3D" id="1.20.1280.50">
    <property type="match status" value="1"/>
</dbReference>
<sequence length="53" mass="6074">PILRMPCEITSEIFEHCLPEDEFPQPSVTSAPVLLSRVCSTWRKQAIGTPYLW</sequence>
<feature type="non-terminal residue" evidence="1">
    <location>
        <position position="1"/>
    </location>
</feature>
<dbReference type="Proteomes" id="UP000294933">
    <property type="component" value="Unassembled WGS sequence"/>
</dbReference>
<protein>
    <recommendedName>
        <fullName evidence="3">F-box domain-containing protein</fullName>
    </recommendedName>
</protein>
<organism evidence="1 2">
    <name type="scientific">Rickenella mellea</name>
    <dbReference type="NCBI Taxonomy" id="50990"/>
    <lineage>
        <taxon>Eukaryota</taxon>
        <taxon>Fungi</taxon>
        <taxon>Dikarya</taxon>
        <taxon>Basidiomycota</taxon>
        <taxon>Agaricomycotina</taxon>
        <taxon>Agaricomycetes</taxon>
        <taxon>Hymenochaetales</taxon>
        <taxon>Rickenellaceae</taxon>
        <taxon>Rickenella</taxon>
    </lineage>
</organism>
<evidence type="ECO:0008006" key="3">
    <source>
        <dbReference type="Google" id="ProtNLM"/>
    </source>
</evidence>
<proteinExistence type="predicted"/>
<feature type="non-terminal residue" evidence="1">
    <location>
        <position position="53"/>
    </location>
</feature>
<dbReference type="AlphaFoldDB" id="A0A4Y7PLD5"/>
<evidence type="ECO:0000313" key="2">
    <source>
        <dbReference type="Proteomes" id="UP000294933"/>
    </source>
</evidence>
<keyword evidence="2" id="KW-1185">Reference proteome</keyword>
<dbReference type="STRING" id="50990.A0A4Y7PLD5"/>
<dbReference type="VEuPathDB" id="FungiDB:BD410DRAFT_699396"/>
<reference evidence="1 2" key="1">
    <citation type="submission" date="2018-06" db="EMBL/GenBank/DDBJ databases">
        <title>A transcriptomic atlas of mushroom development highlights an independent origin of complex multicellularity.</title>
        <authorList>
            <consortium name="DOE Joint Genome Institute"/>
            <person name="Krizsan K."/>
            <person name="Almasi E."/>
            <person name="Merenyi Z."/>
            <person name="Sahu N."/>
            <person name="Viragh M."/>
            <person name="Koszo T."/>
            <person name="Mondo S."/>
            <person name="Kiss B."/>
            <person name="Balint B."/>
            <person name="Kues U."/>
            <person name="Barry K."/>
            <person name="Hegedus J.C."/>
            <person name="Henrissat B."/>
            <person name="Johnson J."/>
            <person name="Lipzen A."/>
            <person name="Ohm R."/>
            <person name="Nagy I."/>
            <person name="Pangilinan J."/>
            <person name="Yan J."/>
            <person name="Xiong Y."/>
            <person name="Grigoriev I.V."/>
            <person name="Hibbett D.S."/>
            <person name="Nagy L.G."/>
        </authorList>
    </citation>
    <scope>NUCLEOTIDE SEQUENCE [LARGE SCALE GENOMIC DNA]</scope>
    <source>
        <strain evidence="1 2">SZMC22713</strain>
    </source>
</reference>
<accession>A0A4Y7PLD5</accession>
<evidence type="ECO:0000313" key="1">
    <source>
        <dbReference type="EMBL" id="TDL15260.1"/>
    </source>
</evidence>
<name>A0A4Y7PLD5_9AGAM</name>